<evidence type="ECO:0000256" key="2">
    <source>
        <dbReference type="ARBA" id="ARBA00004300"/>
    </source>
</evidence>
<evidence type="ECO:0000313" key="17">
    <source>
        <dbReference type="Proteomes" id="UP000002279"/>
    </source>
</evidence>
<dbReference type="GO" id="GO:0005868">
    <property type="term" value="C:cytoplasmic dynein complex"/>
    <property type="evidence" value="ECO:0000318"/>
    <property type="project" value="GO_Central"/>
</dbReference>
<keyword evidence="9" id="KW-0970">Cilium biogenesis/degradation</keyword>
<keyword evidence="7" id="KW-0963">Cytoplasm</keyword>
<dbReference type="Ensembl" id="ENSOANT00000067678.1">
    <property type="protein sequence ID" value="ENSOANP00000035882.1"/>
    <property type="gene ID" value="ENSOANG00000005986.3"/>
</dbReference>
<dbReference type="FunFam" id="3.40.50.300:FF:002495">
    <property type="entry name" value="Cytoplasmic dynein 2 light intermediate chain 1"/>
    <property type="match status" value="1"/>
</dbReference>
<dbReference type="InParanoid" id="A0A6I8N4S3"/>
<evidence type="ECO:0000256" key="5">
    <source>
        <dbReference type="ARBA" id="ARBA00018863"/>
    </source>
</evidence>
<dbReference type="PANTHER" id="PTHR13236:SF0">
    <property type="entry name" value="CYTOPLASMIC DYNEIN 2 LIGHT INTERMEDIATE CHAIN 1"/>
    <property type="match status" value="1"/>
</dbReference>
<reference evidence="16" key="1">
    <citation type="submission" date="2025-08" db="UniProtKB">
        <authorList>
            <consortium name="Ensembl"/>
        </authorList>
    </citation>
    <scope>IDENTIFICATION</scope>
    <source>
        <strain evidence="16">Glennie</strain>
    </source>
</reference>
<keyword evidence="6" id="KW-0217">Developmental protein</keyword>
<dbReference type="Bgee" id="ENSOANG00000005986">
    <property type="expression patterns" value="Expressed in adult mammalian kidney and 8 other cell types or tissues"/>
</dbReference>
<dbReference type="SUPFAM" id="SSF52540">
    <property type="entry name" value="P-loop containing nucleoside triphosphate hydrolases"/>
    <property type="match status" value="1"/>
</dbReference>
<feature type="region of interest" description="Disordered" evidence="15">
    <location>
        <begin position="188"/>
        <end position="207"/>
    </location>
</feature>
<evidence type="ECO:0000256" key="11">
    <source>
        <dbReference type="ARBA" id="ARBA00023069"/>
    </source>
</evidence>
<reference evidence="16" key="2">
    <citation type="submission" date="2025-09" db="UniProtKB">
        <authorList>
            <consortium name="Ensembl"/>
        </authorList>
    </citation>
    <scope>IDENTIFICATION</scope>
    <source>
        <strain evidence="16">Glennie</strain>
    </source>
</reference>
<feature type="region of interest" description="Disordered" evidence="15">
    <location>
        <begin position="1"/>
        <end position="57"/>
    </location>
</feature>
<gene>
    <name evidence="16" type="primary">DYNC2LI1</name>
</gene>
<keyword evidence="12" id="KW-0505">Motor protein</keyword>
<dbReference type="GO" id="GO:0036064">
    <property type="term" value="C:ciliary basal body"/>
    <property type="evidence" value="ECO:0000318"/>
    <property type="project" value="GO_Central"/>
</dbReference>
<feature type="compositionally biased region" description="Polar residues" evidence="15">
    <location>
        <begin position="441"/>
        <end position="460"/>
    </location>
</feature>
<dbReference type="GO" id="GO:0035735">
    <property type="term" value="P:intraciliary transport involved in cilium assembly"/>
    <property type="evidence" value="ECO:0000318"/>
    <property type="project" value="GO_Central"/>
</dbReference>
<dbReference type="FunCoup" id="A0A6I8N4S3">
    <property type="interactions" value="497"/>
</dbReference>
<evidence type="ECO:0000313" key="16">
    <source>
        <dbReference type="Ensembl" id="ENSOANP00000035882.1"/>
    </source>
</evidence>
<protein>
    <recommendedName>
        <fullName evidence="5">Cytoplasmic dynein 2 light intermediate chain 1</fullName>
    </recommendedName>
</protein>
<evidence type="ECO:0000256" key="14">
    <source>
        <dbReference type="ARBA" id="ARBA00023273"/>
    </source>
</evidence>
<feature type="compositionally biased region" description="Basic and acidic residues" evidence="15">
    <location>
        <begin position="63"/>
        <end position="78"/>
    </location>
</feature>
<feature type="region of interest" description="Disordered" evidence="15">
    <location>
        <begin position="436"/>
        <end position="460"/>
    </location>
</feature>
<evidence type="ECO:0000256" key="10">
    <source>
        <dbReference type="ARBA" id="ARBA00023017"/>
    </source>
</evidence>
<feature type="compositionally biased region" description="Basic residues" evidence="15">
    <location>
        <begin position="1"/>
        <end position="10"/>
    </location>
</feature>
<dbReference type="AlphaFoldDB" id="A0A6I8N4S3"/>
<evidence type="ECO:0000256" key="3">
    <source>
        <dbReference type="ARBA" id="ARBA00004430"/>
    </source>
</evidence>
<keyword evidence="13" id="KW-0206">Cytoskeleton</keyword>
<dbReference type="InterPro" id="IPR027417">
    <property type="entry name" value="P-loop_NTPase"/>
</dbReference>
<dbReference type="GO" id="GO:0035721">
    <property type="term" value="P:intraciliary retrograde transport"/>
    <property type="evidence" value="ECO:0000318"/>
    <property type="project" value="GO_Central"/>
</dbReference>
<evidence type="ECO:0000256" key="15">
    <source>
        <dbReference type="SAM" id="MobiDB-lite"/>
    </source>
</evidence>
<dbReference type="InterPro" id="IPR022780">
    <property type="entry name" value="Dynein_light_int_chain"/>
</dbReference>
<proteinExistence type="inferred from homology"/>
<comment type="similarity">
    <text evidence="4">Belongs to the dynein light intermediate chain family.</text>
</comment>
<evidence type="ECO:0000256" key="1">
    <source>
        <dbReference type="ARBA" id="ARBA00004120"/>
    </source>
</evidence>
<keyword evidence="10" id="KW-0243">Dynein</keyword>
<evidence type="ECO:0000256" key="8">
    <source>
        <dbReference type="ARBA" id="ARBA00022701"/>
    </source>
</evidence>
<dbReference type="Pfam" id="PF05783">
    <property type="entry name" value="DLIC"/>
    <property type="match status" value="1"/>
</dbReference>
<dbReference type="GO" id="GO:0045504">
    <property type="term" value="F:dynein heavy chain binding"/>
    <property type="evidence" value="ECO:0000318"/>
    <property type="project" value="GO_Central"/>
</dbReference>
<keyword evidence="17" id="KW-1185">Reference proteome</keyword>
<dbReference type="InterPro" id="IPR040045">
    <property type="entry name" value="DYNC2LI1"/>
</dbReference>
<dbReference type="GO" id="GO:0005874">
    <property type="term" value="C:microtubule"/>
    <property type="evidence" value="ECO:0007669"/>
    <property type="project" value="UniProtKB-KW"/>
</dbReference>
<comment type="subcellular location">
    <subcellularLocation>
        <location evidence="3">Cytoplasm</location>
        <location evidence="3">Cytoskeleton</location>
        <location evidence="3">Cilium axoneme</location>
    </subcellularLocation>
    <subcellularLocation>
        <location evidence="1">Cytoplasm</location>
        <location evidence="1">Cytoskeleton</location>
        <location evidence="1">Cilium basal body</location>
    </subcellularLocation>
    <subcellularLocation>
        <location evidence="2">Cytoplasm</location>
        <location evidence="2">Cytoskeleton</location>
        <location evidence="2">Microtubule organizing center</location>
        <location evidence="2">Centrosome</location>
    </subcellularLocation>
</comment>
<evidence type="ECO:0000256" key="6">
    <source>
        <dbReference type="ARBA" id="ARBA00022473"/>
    </source>
</evidence>
<organism evidence="16 17">
    <name type="scientific">Ornithorhynchus anatinus</name>
    <name type="common">Duckbill platypus</name>
    <dbReference type="NCBI Taxonomy" id="9258"/>
    <lineage>
        <taxon>Eukaryota</taxon>
        <taxon>Metazoa</taxon>
        <taxon>Chordata</taxon>
        <taxon>Craniata</taxon>
        <taxon>Vertebrata</taxon>
        <taxon>Euteleostomi</taxon>
        <taxon>Mammalia</taxon>
        <taxon>Monotremata</taxon>
        <taxon>Ornithorhynchidae</taxon>
        <taxon>Ornithorhynchus</taxon>
    </lineage>
</organism>
<keyword evidence="14" id="KW-0966">Cell projection</keyword>
<dbReference type="PANTHER" id="PTHR13236">
    <property type="entry name" value="DYNEIN 2 LIGHT INTERMEDIATE CHAIN, ISOFORM 2"/>
    <property type="match status" value="1"/>
</dbReference>
<keyword evidence="8" id="KW-0493">Microtubule</keyword>
<evidence type="ECO:0000256" key="4">
    <source>
        <dbReference type="ARBA" id="ARBA00006831"/>
    </source>
</evidence>
<evidence type="ECO:0000256" key="13">
    <source>
        <dbReference type="ARBA" id="ARBA00023212"/>
    </source>
</evidence>
<feature type="region of interest" description="Disordered" evidence="15">
    <location>
        <begin position="63"/>
        <end position="82"/>
    </location>
</feature>
<evidence type="ECO:0000256" key="9">
    <source>
        <dbReference type="ARBA" id="ARBA00022794"/>
    </source>
</evidence>
<keyword evidence="11" id="KW-0969">Cilium</keyword>
<dbReference type="GeneTree" id="ENSGT00390000010498"/>
<dbReference type="Proteomes" id="UP000002279">
    <property type="component" value="Unplaced"/>
</dbReference>
<dbReference type="GO" id="GO:0005813">
    <property type="term" value="C:centrosome"/>
    <property type="evidence" value="ECO:0007669"/>
    <property type="project" value="UniProtKB-SubCell"/>
</dbReference>
<name>A0A6I8N4S3_ORNAN</name>
<sequence>IDRQTALRHGKTQDSGSHPPGCQLHQQLPPAEGRRPPPLCPRPADRPSRSPSSETLWEIARAEVEKKEKPGGGDEGEKSVFFVGSKNGGKTTIILRCLDRDEPTRPTLALEYTFGRRARGHNTPKDIAHFWELGGGTSLLDLARIPITADSLRTFSVVLVLDLSRPSELWLTAEHLLRAVRTHVENLGQPGTRAAATPRTWSPVPEDHPDREFIDPFPIPLVIIGSKYDVFQNLDSEKRKVICRTLRFLAHHHGATLMFTGKSEALLLKTRSVISHLAFGVGVDRSKALTLDQNKPLFIPAGLDSFSQIGPPPSAAGDIGKLRVQTPLELWKEVYNKAFPLQVGGLRFPETSPGGSQGGLSWETGDRAGPMALPPAAPALGLEPHTGRALLFLDSDGLRRATTGHLGDPGPNGVGQSRSRGLWPCSALGGFWTLRRPKVTAKTSRTQAATPSTPSAKSTP</sequence>
<dbReference type="GO" id="GO:0005930">
    <property type="term" value="C:axoneme"/>
    <property type="evidence" value="ECO:0000318"/>
    <property type="project" value="GO_Central"/>
</dbReference>
<evidence type="ECO:0000256" key="7">
    <source>
        <dbReference type="ARBA" id="ARBA00022490"/>
    </source>
</evidence>
<accession>A0A6I8N4S3</accession>
<evidence type="ECO:0000256" key="12">
    <source>
        <dbReference type="ARBA" id="ARBA00023175"/>
    </source>
</evidence>